<sequence>MLSSFYALHEDRLQPYLLSELHLLLLAHVFFLLLNFSEQFLCHSMLEVIMLTSFNSYKGDTTAFETAETSPPSIETEGVSTASFEVEGGVLWNICTTIRFSILQLYLTGRVQYLENPSQHFLKRISRSAALEG</sequence>
<comment type="caution">
    <text evidence="2">The sequence shown here is derived from an EMBL/GenBank/DDBJ whole genome shotgun (WGS) entry which is preliminary data.</text>
</comment>
<keyword evidence="1" id="KW-0812">Transmembrane</keyword>
<proteinExistence type="predicted"/>
<dbReference type="Proteomes" id="UP000499080">
    <property type="component" value="Unassembled WGS sequence"/>
</dbReference>
<keyword evidence="1" id="KW-0472">Membrane</keyword>
<keyword evidence="3" id="KW-1185">Reference proteome</keyword>
<name>A0A4Y2GJI6_ARAVE</name>
<organism evidence="2 3">
    <name type="scientific">Araneus ventricosus</name>
    <name type="common">Orbweaver spider</name>
    <name type="synonym">Epeira ventricosa</name>
    <dbReference type="NCBI Taxonomy" id="182803"/>
    <lineage>
        <taxon>Eukaryota</taxon>
        <taxon>Metazoa</taxon>
        <taxon>Ecdysozoa</taxon>
        <taxon>Arthropoda</taxon>
        <taxon>Chelicerata</taxon>
        <taxon>Arachnida</taxon>
        <taxon>Araneae</taxon>
        <taxon>Araneomorphae</taxon>
        <taxon>Entelegynae</taxon>
        <taxon>Araneoidea</taxon>
        <taxon>Araneidae</taxon>
        <taxon>Araneus</taxon>
    </lineage>
</organism>
<dbReference type="EMBL" id="BGPR01001398">
    <property type="protein sequence ID" value="GBM52889.1"/>
    <property type="molecule type" value="Genomic_DNA"/>
</dbReference>
<keyword evidence="1" id="KW-1133">Transmembrane helix</keyword>
<evidence type="ECO:0000313" key="2">
    <source>
        <dbReference type="EMBL" id="GBM52889.1"/>
    </source>
</evidence>
<feature type="transmembrane region" description="Helical" evidence="1">
    <location>
        <begin position="16"/>
        <end position="36"/>
    </location>
</feature>
<protein>
    <submittedName>
        <fullName evidence="2">Uncharacterized protein</fullName>
    </submittedName>
</protein>
<accession>A0A4Y2GJI6</accession>
<gene>
    <name evidence="2" type="ORF">AVEN_162386_1</name>
</gene>
<evidence type="ECO:0000256" key="1">
    <source>
        <dbReference type="SAM" id="Phobius"/>
    </source>
</evidence>
<dbReference type="AlphaFoldDB" id="A0A4Y2GJI6"/>
<evidence type="ECO:0000313" key="3">
    <source>
        <dbReference type="Proteomes" id="UP000499080"/>
    </source>
</evidence>
<reference evidence="2 3" key="1">
    <citation type="journal article" date="2019" name="Sci. Rep.">
        <title>Orb-weaving spider Araneus ventricosus genome elucidates the spidroin gene catalogue.</title>
        <authorList>
            <person name="Kono N."/>
            <person name="Nakamura H."/>
            <person name="Ohtoshi R."/>
            <person name="Moran D.A.P."/>
            <person name="Shinohara A."/>
            <person name="Yoshida Y."/>
            <person name="Fujiwara M."/>
            <person name="Mori M."/>
            <person name="Tomita M."/>
            <person name="Arakawa K."/>
        </authorList>
    </citation>
    <scope>NUCLEOTIDE SEQUENCE [LARGE SCALE GENOMIC DNA]</scope>
</reference>